<comment type="caution">
    <text evidence="2">The sequence shown here is derived from an EMBL/GenBank/DDBJ whole genome shotgun (WGS) entry which is preliminary data.</text>
</comment>
<feature type="signal peptide" evidence="1">
    <location>
        <begin position="1"/>
        <end position="19"/>
    </location>
</feature>
<organism evidence="2 3">
    <name type="scientific">Parabacteroides segnis</name>
    <dbReference type="NCBI Taxonomy" id="2763058"/>
    <lineage>
        <taxon>Bacteria</taxon>
        <taxon>Pseudomonadati</taxon>
        <taxon>Bacteroidota</taxon>
        <taxon>Bacteroidia</taxon>
        <taxon>Bacteroidales</taxon>
        <taxon>Tannerellaceae</taxon>
        <taxon>Parabacteroides</taxon>
    </lineage>
</organism>
<dbReference type="CDD" id="cd11579">
    <property type="entry name" value="Glyco_tran_WbsX"/>
    <property type="match status" value="1"/>
</dbReference>
<evidence type="ECO:0000256" key="1">
    <source>
        <dbReference type="SAM" id="SignalP"/>
    </source>
</evidence>
<feature type="chain" id="PRO_5046814550" evidence="1">
    <location>
        <begin position="20"/>
        <end position="389"/>
    </location>
</feature>
<keyword evidence="1" id="KW-0732">Signal</keyword>
<dbReference type="RefSeq" id="WP_186959167.1">
    <property type="nucleotide sequence ID" value="NZ_JACOOI010000008.1"/>
</dbReference>
<keyword evidence="3" id="KW-1185">Reference proteome</keyword>
<dbReference type="Pfam" id="PF14307">
    <property type="entry name" value="Glyco_tran_WbsX"/>
    <property type="match status" value="1"/>
</dbReference>
<proteinExistence type="predicted"/>
<reference evidence="2 3" key="1">
    <citation type="submission" date="2020-08" db="EMBL/GenBank/DDBJ databases">
        <title>Genome public.</title>
        <authorList>
            <person name="Liu C."/>
            <person name="Sun Q."/>
        </authorList>
    </citation>
    <scope>NUCLEOTIDE SEQUENCE [LARGE SCALE GENOMIC DNA]</scope>
    <source>
        <strain evidence="2 3">BX2</strain>
    </source>
</reference>
<dbReference type="EMBL" id="JACOOI010000008">
    <property type="protein sequence ID" value="MBC5643058.1"/>
    <property type="molecule type" value="Genomic_DNA"/>
</dbReference>
<evidence type="ECO:0000313" key="2">
    <source>
        <dbReference type="EMBL" id="MBC5643058.1"/>
    </source>
</evidence>
<sequence length="389" mass="45558">MRYYYILSVLLLLSSYVFSQQNESKYDVAAYIWPAYQDDPRFKEMNVFPDGKGEWEAIYKAKPKFEGHRQPRVPLWGYLDEADPKVQEKVIDTALEYGVNTFIFDWYWYDDKPFLERTLNDGFLKARNNEKMNFYLMWANHTHTTYLDPKEPDKSKVFWKGEVDFDIFDRFTDHVIKDYFMKPNYYKIDGKPVFAIYELGTFINGLGGMEEAKKALDHFRVKCVKAGLKGVHLQAILWGALPSTLSAVPGDKSETQDNTVKYLGFNSLTNYQWVHFVSINQDYASWGEKAISKYKEFSESFSIPYFPHVSIDWDNNPRFPGGPQPAVSNVTPQKFEKFLYKAKEFVDKHPDQTPLVTINAWNEWGEGSYLEPDTEFKYGFLEAVKKVFK</sequence>
<dbReference type="InterPro" id="IPR032719">
    <property type="entry name" value="WbsX"/>
</dbReference>
<gene>
    <name evidence="2" type="ORF">H8S77_09200</name>
</gene>
<protein>
    <submittedName>
        <fullName evidence="2">Glycoside hydrolase family 99-like domain-containing protein</fullName>
    </submittedName>
</protein>
<evidence type="ECO:0000313" key="3">
    <source>
        <dbReference type="Proteomes" id="UP000644010"/>
    </source>
</evidence>
<dbReference type="Gene3D" id="3.20.20.80">
    <property type="entry name" value="Glycosidases"/>
    <property type="match status" value="1"/>
</dbReference>
<dbReference type="Proteomes" id="UP000644010">
    <property type="component" value="Unassembled WGS sequence"/>
</dbReference>
<dbReference type="PANTHER" id="PTHR41244:SF1">
    <property type="entry name" value="GLYCOSYLTRANSFERASE"/>
    <property type="match status" value="1"/>
</dbReference>
<dbReference type="PANTHER" id="PTHR41244">
    <property type="entry name" value="RHAMNAN SYNTHESIS F"/>
    <property type="match status" value="1"/>
</dbReference>
<name>A0ABR7E058_9BACT</name>
<accession>A0ABR7E058</accession>